<dbReference type="AlphaFoldDB" id="A0AAV5HU09"/>
<accession>A0AAV5HU09</accession>
<comment type="caution">
    <text evidence="1">The sequence shown here is derived from an EMBL/GenBank/DDBJ whole genome shotgun (WGS) entry which is preliminary data.</text>
</comment>
<evidence type="ECO:0000313" key="2">
    <source>
        <dbReference type="Proteomes" id="UP001054252"/>
    </source>
</evidence>
<reference evidence="1 2" key="1">
    <citation type="journal article" date="2021" name="Commun. Biol.">
        <title>The genome of Shorea leprosula (Dipterocarpaceae) highlights the ecological relevance of drought in aseasonal tropical rainforests.</title>
        <authorList>
            <person name="Ng K.K.S."/>
            <person name="Kobayashi M.J."/>
            <person name="Fawcett J.A."/>
            <person name="Hatakeyama M."/>
            <person name="Paape T."/>
            <person name="Ng C.H."/>
            <person name="Ang C.C."/>
            <person name="Tnah L.H."/>
            <person name="Lee C.T."/>
            <person name="Nishiyama T."/>
            <person name="Sese J."/>
            <person name="O'Brien M.J."/>
            <person name="Copetti D."/>
            <person name="Mohd Noor M.I."/>
            <person name="Ong R.C."/>
            <person name="Putra M."/>
            <person name="Sireger I.Z."/>
            <person name="Indrioko S."/>
            <person name="Kosugi Y."/>
            <person name="Izuno A."/>
            <person name="Isagi Y."/>
            <person name="Lee S.L."/>
            <person name="Shimizu K.K."/>
        </authorList>
    </citation>
    <scope>NUCLEOTIDE SEQUENCE [LARGE SCALE GENOMIC DNA]</scope>
    <source>
        <strain evidence="1">214</strain>
    </source>
</reference>
<organism evidence="1 2">
    <name type="scientific">Rubroshorea leprosula</name>
    <dbReference type="NCBI Taxonomy" id="152421"/>
    <lineage>
        <taxon>Eukaryota</taxon>
        <taxon>Viridiplantae</taxon>
        <taxon>Streptophyta</taxon>
        <taxon>Embryophyta</taxon>
        <taxon>Tracheophyta</taxon>
        <taxon>Spermatophyta</taxon>
        <taxon>Magnoliopsida</taxon>
        <taxon>eudicotyledons</taxon>
        <taxon>Gunneridae</taxon>
        <taxon>Pentapetalae</taxon>
        <taxon>rosids</taxon>
        <taxon>malvids</taxon>
        <taxon>Malvales</taxon>
        <taxon>Dipterocarpaceae</taxon>
        <taxon>Rubroshorea</taxon>
    </lineage>
</organism>
<evidence type="ECO:0000313" key="1">
    <source>
        <dbReference type="EMBL" id="GKU89611.1"/>
    </source>
</evidence>
<name>A0AAV5HU09_9ROSI</name>
<protein>
    <submittedName>
        <fullName evidence="1">Uncharacterized protein</fullName>
    </submittedName>
</protein>
<dbReference type="EMBL" id="BPVZ01000003">
    <property type="protein sequence ID" value="GKU89611.1"/>
    <property type="molecule type" value="Genomic_DNA"/>
</dbReference>
<keyword evidence="2" id="KW-1185">Reference proteome</keyword>
<sequence length="37" mass="4323">MMGKPQEVTSQKASHFEIDIDFRNKSCFCKIDFTLNL</sequence>
<gene>
    <name evidence="1" type="ORF">SLEP1_g3732</name>
</gene>
<proteinExistence type="predicted"/>
<dbReference type="Proteomes" id="UP001054252">
    <property type="component" value="Unassembled WGS sequence"/>
</dbReference>